<sequence>MPCPSTSAFPRRWKECNENPLKINNLRPSEYSGPPVSLFHPAFSQFLADYHNYGLDVPADSVPLKKAIVETKTSWDKSIKIVIGNVHPGHFLHHCLTEYGTGFPGTPPLQGQTSPSLAPQPLSPYFTATSPPIYYHPTSPQVGPTGIIHSPPMHPYLYSPQSPYGVLHTLSPTLSQSSSSAPNSPPPQYLPGPGVPSPKAGPLNGNGRGSVNRPPHYNYDRRNSAGSHQIPNLPNFSNPTKTTNIYIRGLPPNTTDESLHNMCSIYGSITSSKAIIDQKQGTGGKDPSIQGGGVVLQNIGLNTDRQDSQ</sequence>
<keyword evidence="4" id="KW-1185">Reference proteome</keyword>
<dbReference type="GO" id="GO:0003723">
    <property type="term" value="F:RNA binding"/>
    <property type="evidence" value="ECO:0007669"/>
    <property type="project" value="InterPro"/>
</dbReference>
<evidence type="ECO:0000313" key="3">
    <source>
        <dbReference type="EMBL" id="KAF0468755.1"/>
    </source>
</evidence>
<dbReference type="Proteomes" id="UP000439903">
    <property type="component" value="Unassembled WGS sequence"/>
</dbReference>
<dbReference type="InterPro" id="IPR035979">
    <property type="entry name" value="RBD_domain_sf"/>
</dbReference>
<feature type="region of interest" description="Disordered" evidence="1">
    <location>
        <begin position="279"/>
        <end position="309"/>
    </location>
</feature>
<feature type="compositionally biased region" description="Pro residues" evidence="1">
    <location>
        <begin position="183"/>
        <end position="196"/>
    </location>
</feature>
<dbReference type="OrthoDB" id="2373528at2759"/>
<name>A0A8H4ABH6_GIGMA</name>
<feature type="compositionally biased region" description="Polar residues" evidence="1">
    <location>
        <begin position="224"/>
        <end position="240"/>
    </location>
</feature>
<dbReference type="Pfam" id="PF00076">
    <property type="entry name" value="RRM_1"/>
    <property type="match status" value="1"/>
</dbReference>
<feature type="compositionally biased region" description="Low complexity" evidence="1">
    <location>
        <begin position="171"/>
        <end position="182"/>
    </location>
</feature>
<evidence type="ECO:0000256" key="1">
    <source>
        <dbReference type="SAM" id="MobiDB-lite"/>
    </source>
</evidence>
<dbReference type="Gene3D" id="3.30.70.330">
    <property type="match status" value="1"/>
</dbReference>
<gene>
    <name evidence="3" type="ORF">F8M41_025760</name>
</gene>
<accession>A0A8H4ABH6</accession>
<dbReference type="EMBL" id="WTPW01000936">
    <property type="protein sequence ID" value="KAF0468755.1"/>
    <property type="molecule type" value="Genomic_DNA"/>
</dbReference>
<evidence type="ECO:0000313" key="4">
    <source>
        <dbReference type="Proteomes" id="UP000439903"/>
    </source>
</evidence>
<dbReference type="SUPFAM" id="SSF54928">
    <property type="entry name" value="RNA-binding domain, RBD"/>
    <property type="match status" value="1"/>
</dbReference>
<dbReference type="AlphaFoldDB" id="A0A8H4ABH6"/>
<dbReference type="InterPro" id="IPR000504">
    <property type="entry name" value="RRM_dom"/>
</dbReference>
<feature type="region of interest" description="Disordered" evidence="1">
    <location>
        <begin position="168"/>
        <end position="240"/>
    </location>
</feature>
<reference evidence="3 4" key="1">
    <citation type="journal article" date="2019" name="Environ. Microbiol.">
        <title>At the nexus of three kingdoms: the genome of the mycorrhizal fungus Gigaspora margarita provides insights into plant, endobacterial and fungal interactions.</title>
        <authorList>
            <person name="Venice F."/>
            <person name="Ghignone S."/>
            <person name="Salvioli di Fossalunga A."/>
            <person name="Amselem J."/>
            <person name="Novero M."/>
            <person name="Xianan X."/>
            <person name="Sedzielewska Toro K."/>
            <person name="Morin E."/>
            <person name="Lipzen A."/>
            <person name="Grigoriev I.V."/>
            <person name="Henrissat B."/>
            <person name="Martin F.M."/>
            <person name="Bonfante P."/>
        </authorList>
    </citation>
    <scope>NUCLEOTIDE SEQUENCE [LARGE SCALE GENOMIC DNA]</scope>
    <source>
        <strain evidence="3 4">BEG34</strain>
    </source>
</reference>
<proteinExistence type="predicted"/>
<evidence type="ECO:0000259" key="2">
    <source>
        <dbReference type="Pfam" id="PF00076"/>
    </source>
</evidence>
<dbReference type="InterPro" id="IPR012677">
    <property type="entry name" value="Nucleotide-bd_a/b_plait_sf"/>
</dbReference>
<protein>
    <submittedName>
        <fullName evidence="3">RNA-binding domain-containing protein</fullName>
    </submittedName>
</protein>
<comment type="caution">
    <text evidence="3">The sequence shown here is derived from an EMBL/GenBank/DDBJ whole genome shotgun (WGS) entry which is preliminary data.</text>
</comment>
<feature type="domain" description="RRM" evidence="2">
    <location>
        <begin position="245"/>
        <end position="280"/>
    </location>
</feature>
<organism evidence="3 4">
    <name type="scientific">Gigaspora margarita</name>
    <dbReference type="NCBI Taxonomy" id="4874"/>
    <lineage>
        <taxon>Eukaryota</taxon>
        <taxon>Fungi</taxon>
        <taxon>Fungi incertae sedis</taxon>
        <taxon>Mucoromycota</taxon>
        <taxon>Glomeromycotina</taxon>
        <taxon>Glomeromycetes</taxon>
        <taxon>Diversisporales</taxon>
        <taxon>Gigasporaceae</taxon>
        <taxon>Gigaspora</taxon>
    </lineage>
</organism>